<dbReference type="EMBL" id="JADIMZ010000059">
    <property type="protein sequence ID" value="MBO8432447.1"/>
    <property type="molecule type" value="Genomic_DNA"/>
</dbReference>
<sequence length="67" mass="7519">MTIYFNNRALELEKECNLEELLASQSLQHKAGIAIALNNKVVPKEMWKQTIIKDDDRILAIGASYGG</sequence>
<evidence type="ECO:0000313" key="1">
    <source>
        <dbReference type="EMBL" id="MBO8432447.1"/>
    </source>
</evidence>
<gene>
    <name evidence="1" type="primary">thiS</name>
    <name evidence="1" type="ORF">IAB08_04025</name>
</gene>
<dbReference type="Pfam" id="PF02597">
    <property type="entry name" value="ThiS"/>
    <property type="match status" value="1"/>
</dbReference>
<comment type="caution">
    <text evidence="1">The sequence shown here is derived from an EMBL/GenBank/DDBJ whole genome shotgun (WGS) entry which is preliminary data.</text>
</comment>
<dbReference type="Gene3D" id="3.10.20.30">
    <property type="match status" value="1"/>
</dbReference>
<dbReference type="Proteomes" id="UP000823612">
    <property type="component" value="Unassembled WGS sequence"/>
</dbReference>
<name>A0A9D9DSM1_9BACT</name>
<dbReference type="NCBIfam" id="TIGR01683">
    <property type="entry name" value="thiS"/>
    <property type="match status" value="1"/>
</dbReference>
<dbReference type="SUPFAM" id="SSF54285">
    <property type="entry name" value="MoaD/ThiS"/>
    <property type="match status" value="1"/>
</dbReference>
<dbReference type="InterPro" id="IPR012675">
    <property type="entry name" value="Beta-grasp_dom_sf"/>
</dbReference>
<reference evidence="1" key="1">
    <citation type="submission" date="2020-10" db="EMBL/GenBank/DDBJ databases">
        <authorList>
            <person name="Gilroy R."/>
        </authorList>
    </citation>
    <scope>NUCLEOTIDE SEQUENCE</scope>
    <source>
        <strain evidence="1">2889</strain>
    </source>
</reference>
<dbReference type="PANTHER" id="PTHR34472:SF1">
    <property type="entry name" value="SULFUR CARRIER PROTEIN THIS"/>
    <property type="match status" value="1"/>
</dbReference>
<reference evidence="1" key="2">
    <citation type="journal article" date="2021" name="PeerJ">
        <title>Extensive microbial diversity within the chicken gut microbiome revealed by metagenomics and culture.</title>
        <authorList>
            <person name="Gilroy R."/>
            <person name="Ravi A."/>
            <person name="Getino M."/>
            <person name="Pursley I."/>
            <person name="Horton D.L."/>
            <person name="Alikhan N.F."/>
            <person name="Baker D."/>
            <person name="Gharbi K."/>
            <person name="Hall N."/>
            <person name="Watson M."/>
            <person name="Adriaenssens E.M."/>
            <person name="Foster-Nyarko E."/>
            <person name="Jarju S."/>
            <person name="Secka A."/>
            <person name="Antonio M."/>
            <person name="Oren A."/>
            <person name="Chaudhuri R.R."/>
            <person name="La Ragione R."/>
            <person name="Hildebrand F."/>
            <person name="Pallen M.J."/>
        </authorList>
    </citation>
    <scope>NUCLEOTIDE SEQUENCE</scope>
    <source>
        <strain evidence="1">2889</strain>
    </source>
</reference>
<accession>A0A9D9DSM1</accession>
<dbReference type="PANTHER" id="PTHR34472">
    <property type="entry name" value="SULFUR CARRIER PROTEIN THIS"/>
    <property type="match status" value="1"/>
</dbReference>
<evidence type="ECO:0000313" key="2">
    <source>
        <dbReference type="Proteomes" id="UP000823612"/>
    </source>
</evidence>
<dbReference type="CDD" id="cd00565">
    <property type="entry name" value="Ubl_ThiS"/>
    <property type="match status" value="1"/>
</dbReference>
<dbReference type="InterPro" id="IPR016155">
    <property type="entry name" value="Mopterin_synth/thiamin_S_b"/>
</dbReference>
<protein>
    <submittedName>
        <fullName evidence="1">Sulfur carrier protein ThiS</fullName>
    </submittedName>
</protein>
<proteinExistence type="predicted"/>
<dbReference type="InterPro" id="IPR003749">
    <property type="entry name" value="ThiS/MoaD-like"/>
</dbReference>
<dbReference type="InterPro" id="IPR010035">
    <property type="entry name" value="Thi_S"/>
</dbReference>
<organism evidence="1 2">
    <name type="scientific">Candidatus Pullibacteroides excrementavium</name>
    <dbReference type="NCBI Taxonomy" id="2840905"/>
    <lineage>
        <taxon>Bacteria</taxon>
        <taxon>Pseudomonadati</taxon>
        <taxon>Bacteroidota</taxon>
        <taxon>Bacteroidia</taxon>
        <taxon>Bacteroidales</taxon>
        <taxon>Candidatus Pullibacteroides</taxon>
    </lineage>
</organism>
<dbReference type="AlphaFoldDB" id="A0A9D9DSM1"/>